<evidence type="ECO:0000313" key="2">
    <source>
        <dbReference type="Proteomes" id="UP000500741"/>
    </source>
</evidence>
<keyword evidence="2" id="KW-1185">Reference proteome</keyword>
<sequence length="182" mass="21101">MTNQTSKYEEELQRAEFEHHYPTAGAMIGHIIANLSIHSLKIKQARLFATDHAQLFFTQFAQDWYQNEQTYIWQLSQSLRDEDELIPTTQSEIQTYTGLTEDASLKYQAGAEQLFDLIKDFDTQLLYITKGIALAQKESHFGEIKQLEQLYSWIKAQITQGQLFLGHSIKEGLYVESEDDDE</sequence>
<dbReference type="RefSeq" id="WP_166010659.1">
    <property type="nucleotide sequence ID" value="NZ_CP049888.1"/>
</dbReference>
<dbReference type="GO" id="GO:0003677">
    <property type="term" value="F:DNA binding"/>
    <property type="evidence" value="ECO:0007669"/>
    <property type="project" value="UniProtKB-KW"/>
</dbReference>
<dbReference type="KEGG" id="wco:G7084_05145"/>
<proteinExistence type="predicted"/>
<evidence type="ECO:0000313" key="1">
    <source>
        <dbReference type="EMBL" id="QIL50752.1"/>
    </source>
</evidence>
<reference evidence="1 2" key="1">
    <citation type="submission" date="2020-03" db="EMBL/GenBank/DDBJ databases">
        <title>Weissella sp. nov., isolated from Cybister lewisianus.</title>
        <authorList>
            <person name="Hyun D.-W."/>
            <person name="Bae J.-W."/>
        </authorList>
    </citation>
    <scope>NUCLEOTIDE SEQUENCE [LARGE SCALE GENOMIC DNA]</scope>
    <source>
        <strain evidence="1 2">HDW19</strain>
    </source>
</reference>
<dbReference type="InterPro" id="IPR012347">
    <property type="entry name" value="Ferritin-like"/>
</dbReference>
<dbReference type="Gene3D" id="1.20.1260.10">
    <property type="match status" value="1"/>
</dbReference>
<dbReference type="SUPFAM" id="SSF47240">
    <property type="entry name" value="Ferritin-like"/>
    <property type="match status" value="1"/>
</dbReference>
<name>A0A6G8B0K6_9LACO</name>
<dbReference type="Proteomes" id="UP000500741">
    <property type="component" value="Chromosome"/>
</dbReference>
<protein>
    <submittedName>
        <fullName evidence="1">DNA-binding protein</fullName>
    </submittedName>
</protein>
<dbReference type="EMBL" id="CP049888">
    <property type="protein sequence ID" value="QIL50752.1"/>
    <property type="molecule type" value="Genomic_DNA"/>
</dbReference>
<dbReference type="AlphaFoldDB" id="A0A6G8B0K6"/>
<organism evidence="1 2">
    <name type="scientific">Weissella coleopterorum</name>
    <dbReference type="NCBI Taxonomy" id="2714949"/>
    <lineage>
        <taxon>Bacteria</taxon>
        <taxon>Bacillati</taxon>
        <taxon>Bacillota</taxon>
        <taxon>Bacilli</taxon>
        <taxon>Lactobacillales</taxon>
        <taxon>Lactobacillaceae</taxon>
        <taxon>Weissella</taxon>
    </lineage>
</organism>
<accession>A0A6G8B0K6</accession>
<gene>
    <name evidence="1" type="ORF">G7084_05145</name>
</gene>
<dbReference type="InterPro" id="IPR009078">
    <property type="entry name" value="Ferritin-like_SF"/>
</dbReference>
<keyword evidence="1" id="KW-0238">DNA-binding</keyword>